<proteinExistence type="predicted"/>
<name>A0A7K1Y8T5_9SPHI</name>
<sequence>MSISPVLDLVILLSFTYFIGSLILSAINEAIAGGLRLRPKQLKFALEHIFFDKDWKFFIQRNIARSPHIQSLMKKNGRYPAYIPAKNFVLAVIEQFKNSSEDGKSDYGKVKLSESVDKLVIPVPLKKILYDFAIQVEAIHSDPGRQVAEFEKRIEDFYNSTMDRAGGWYKRKTRTMLLIIAIVLSVILNIDTVKITQDALRDKEKLGKAVDNITANLSKAGELNSLNISDTSVSIKTRISKADSTVKQIKLVYEASSGYTLGFTSSQDFLNEWKKHFWAKIIGILITAFALQLGSNYWFDLMNKAVNIRAAGKRPDEKRPPQDITPTKNN</sequence>
<keyword evidence="1" id="KW-0472">Membrane</keyword>
<dbReference type="Proteomes" id="UP000466586">
    <property type="component" value="Unassembled WGS sequence"/>
</dbReference>
<dbReference type="AlphaFoldDB" id="A0A7K1Y8T5"/>
<feature type="transmembrane region" description="Helical" evidence="1">
    <location>
        <begin position="6"/>
        <end position="27"/>
    </location>
</feature>
<comment type="caution">
    <text evidence="2">The sequence shown here is derived from an EMBL/GenBank/DDBJ whole genome shotgun (WGS) entry which is preliminary data.</text>
</comment>
<keyword evidence="1" id="KW-1133">Transmembrane helix</keyword>
<evidence type="ECO:0000313" key="3">
    <source>
        <dbReference type="Proteomes" id="UP000466586"/>
    </source>
</evidence>
<dbReference type="RefSeq" id="WP_160843649.1">
    <property type="nucleotide sequence ID" value="NZ_WVHT01000002.1"/>
</dbReference>
<feature type="transmembrane region" description="Helical" evidence="1">
    <location>
        <begin position="277"/>
        <end position="299"/>
    </location>
</feature>
<feature type="transmembrane region" description="Helical" evidence="1">
    <location>
        <begin position="176"/>
        <end position="196"/>
    </location>
</feature>
<evidence type="ECO:0000313" key="2">
    <source>
        <dbReference type="EMBL" id="MXV50479.1"/>
    </source>
</evidence>
<keyword evidence="3" id="KW-1185">Reference proteome</keyword>
<reference evidence="2 3" key="1">
    <citation type="submission" date="2019-11" db="EMBL/GenBank/DDBJ databases">
        <title>Pedobacter sp. HMF7647 Genome sequencing and assembly.</title>
        <authorList>
            <person name="Kang H."/>
            <person name="Kim H."/>
            <person name="Joh K."/>
        </authorList>
    </citation>
    <scope>NUCLEOTIDE SEQUENCE [LARGE SCALE GENOMIC DNA]</scope>
    <source>
        <strain evidence="2 3">HMF7647</strain>
    </source>
</reference>
<accession>A0A7K1Y8T5</accession>
<organism evidence="2 3">
    <name type="scientific">Hufsiella arboris</name>
    <dbReference type="NCBI Taxonomy" id="2695275"/>
    <lineage>
        <taxon>Bacteria</taxon>
        <taxon>Pseudomonadati</taxon>
        <taxon>Bacteroidota</taxon>
        <taxon>Sphingobacteriia</taxon>
        <taxon>Sphingobacteriales</taxon>
        <taxon>Sphingobacteriaceae</taxon>
        <taxon>Hufsiella</taxon>
    </lineage>
</organism>
<dbReference type="EMBL" id="WVHT01000002">
    <property type="protein sequence ID" value="MXV50479.1"/>
    <property type="molecule type" value="Genomic_DNA"/>
</dbReference>
<gene>
    <name evidence="2" type="ORF">GS399_05795</name>
</gene>
<evidence type="ECO:0000256" key="1">
    <source>
        <dbReference type="SAM" id="Phobius"/>
    </source>
</evidence>
<keyword evidence="1" id="KW-0812">Transmembrane</keyword>
<protein>
    <submittedName>
        <fullName evidence="2">Uncharacterized protein</fullName>
    </submittedName>
</protein>